<gene>
    <name evidence="2" type="ORF">C7954_1773</name>
</gene>
<feature type="non-terminal residue" evidence="2">
    <location>
        <position position="1"/>
    </location>
</feature>
<keyword evidence="2" id="KW-0255">Endonuclease</keyword>
<dbReference type="Proteomes" id="UP000295472">
    <property type="component" value="Unassembled WGS sequence"/>
</dbReference>
<evidence type="ECO:0000259" key="1">
    <source>
        <dbReference type="Pfam" id="PF13546"/>
    </source>
</evidence>
<dbReference type="SUPFAM" id="SSF53098">
    <property type="entry name" value="Ribonuclease H-like"/>
    <property type="match status" value="1"/>
</dbReference>
<organism evidence="2 3">
    <name type="scientific">Halanaerobium congolense</name>
    <dbReference type="NCBI Taxonomy" id="54121"/>
    <lineage>
        <taxon>Bacteria</taxon>
        <taxon>Bacillati</taxon>
        <taxon>Bacillota</taxon>
        <taxon>Clostridia</taxon>
        <taxon>Halanaerobiales</taxon>
        <taxon>Halanaerobiaceae</taxon>
        <taxon>Halanaerobium</taxon>
    </lineage>
</organism>
<dbReference type="GO" id="GO:0004519">
    <property type="term" value="F:endonuclease activity"/>
    <property type="evidence" value="ECO:0007669"/>
    <property type="project" value="UniProtKB-KW"/>
</dbReference>
<dbReference type="InterPro" id="IPR038721">
    <property type="entry name" value="IS701-like_DDE_dom"/>
</dbReference>
<reference evidence="2 3" key="1">
    <citation type="submission" date="2019-03" db="EMBL/GenBank/DDBJ databases">
        <title>Subsurface microbial communities from deep shales in Ohio and West Virginia, USA.</title>
        <authorList>
            <person name="Wrighton K."/>
        </authorList>
    </citation>
    <scope>NUCLEOTIDE SEQUENCE [LARGE SCALE GENOMIC DNA]</scope>
    <source>
        <strain evidence="2 3">DSMZ 11287</strain>
    </source>
</reference>
<dbReference type="Pfam" id="PF13546">
    <property type="entry name" value="DDE_5"/>
    <property type="match status" value="1"/>
</dbReference>
<comment type="caution">
    <text evidence="2">The sequence shown here is derived from an EMBL/GenBank/DDBJ whole genome shotgun (WGS) entry which is preliminary data.</text>
</comment>
<sequence>DDSIEHLTNNDRVNVLIIDDTTFERSRSKKVELLAKIYDHAKKQYKFGFRLLTLGWSDGNTFLPVNGCLLSTKNSKNRINEAVEVDKRTVGYSRRKLAQTKATKVMLELLEAAKKAAIPASHVLFDTWFCSPSSLIAVKNIGYDVIAMAKKTSKVHYLYNGEMPVFVKKVVAFS</sequence>
<evidence type="ECO:0000313" key="2">
    <source>
        <dbReference type="EMBL" id="TDX34776.1"/>
    </source>
</evidence>
<keyword evidence="2" id="KW-0540">Nuclease</keyword>
<proteinExistence type="predicted"/>
<feature type="domain" description="Transposase IS701-like DDE" evidence="1">
    <location>
        <begin position="10"/>
        <end position="157"/>
    </location>
</feature>
<accession>A0A4R8G9Z8</accession>
<keyword evidence="2" id="KW-0378">Hydrolase</keyword>
<dbReference type="InterPro" id="IPR012337">
    <property type="entry name" value="RNaseH-like_sf"/>
</dbReference>
<dbReference type="EMBL" id="SOEF01000077">
    <property type="protein sequence ID" value="TDX34776.1"/>
    <property type="molecule type" value="Genomic_DNA"/>
</dbReference>
<dbReference type="AlphaFoldDB" id="A0A4R8G9Z8"/>
<protein>
    <submittedName>
        <fullName evidence="2">DDE superfamily endonuclease</fullName>
    </submittedName>
</protein>
<name>A0A4R8G9Z8_9FIRM</name>
<evidence type="ECO:0000313" key="3">
    <source>
        <dbReference type="Proteomes" id="UP000295472"/>
    </source>
</evidence>